<dbReference type="KEGG" id="vpn:A21D_01629"/>
<reference evidence="3" key="2">
    <citation type="submission" date="2016-11" db="EMBL/GenBank/DDBJ databases">
        <title>Complete genome sequence of Virgibacillus pantothenticus 21D, a halophilic bacterium isolated from the deep hypersaline anoxic basin Discovery in the Mediterranean Sea.</title>
        <authorList>
            <person name="Zeaiter Z."/>
            <person name="Booth J.M."/>
            <person name="Prosdocimi E.M."/>
            <person name="Mapelli F."/>
            <person name="Fusi M."/>
            <person name="Daffonchio D."/>
            <person name="Borin S."/>
            <person name="Crotti E."/>
        </authorList>
    </citation>
    <scope>NUCLEOTIDE SEQUENCE [LARGE SCALE GENOMIC DNA]</scope>
    <source>
        <strain evidence="3">21D</strain>
    </source>
</reference>
<dbReference type="AlphaFoldDB" id="A0A2K9J6B2"/>
<keyword evidence="4" id="KW-1185">Reference proteome</keyword>
<protein>
    <submittedName>
        <fullName evidence="1">Uncharacterized protein</fullName>
    </submittedName>
</protein>
<evidence type="ECO:0000313" key="4">
    <source>
        <dbReference type="Proteomes" id="UP001356080"/>
    </source>
</evidence>
<sequence length="91" mass="10590">MSRTFDRNREMLHKLIDDLPEDKLPKATDIFEKIIGEETVSDEDKKELDIARKEIANGESYSFDEVFGKLEKVMYDIIFSCGRFSKPLLSL</sequence>
<dbReference type="Proteomes" id="UP000234237">
    <property type="component" value="Chromosome"/>
</dbReference>
<dbReference type="EMBL" id="JAZHPM010000018">
    <property type="protein sequence ID" value="MEF2292582.1"/>
    <property type="molecule type" value="Genomic_DNA"/>
</dbReference>
<organism evidence="1 3">
    <name type="scientific">Virgibacillus dokdonensis</name>
    <dbReference type="NCBI Taxonomy" id="302167"/>
    <lineage>
        <taxon>Bacteria</taxon>
        <taxon>Bacillati</taxon>
        <taxon>Bacillota</taxon>
        <taxon>Bacilli</taxon>
        <taxon>Bacillales</taxon>
        <taxon>Bacillaceae</taxon>
        <taxon>Virgibacillus</taxon>
    </lineage>
</organism>
<gene>
    <name evidence="1" type="ORF">A21D_01629</name>
    <name evidence="2" type="ORF">V2W34_11275</name>
</gene>
<evidence type="ECO:0000313" key="3">
    <source>
        <dbReference type="Proteomes" id="UP000234237"/>
    </source>
</evidence>
<dbReference type="RefSeq" id="WP_077701846.1">
    <property type="nucleotide sequence ID" value="NZ_CP018622.1"/>
</dbReference>
<dbReference type="EMBL" id="CP018622">
    <property type="protein sequence ID" value="AUJ24710.1"/>
    <property type="molecule type" value="Genomic_DNA"/>
</dbReference>
<dbReference type="Proteomes" id="UP001356080">
    <property type="component" value="Unassembled WGS sequence"/>
</dbReference>
<accession>A0A2K9J6B2</accession>
<name>A0A2K9J6B2_9BACI</name>
<reference evidence="1" key="1">
    <citation type="submission" date="2016-11" db="EMBL/GenBank/DDBJ databases">
        <title>Complete genome sequence of Virgibacillus dokdonensis 21D, a halophilic bacterium isolated from the deep hypersaline anoxic basin Discovery in the Mediterranean Sea.</title>
        <authorList>
            <person name="Zeaiter Z."/>
            <person name="Booth J.M."/>
            <person name="Prosdocimi E.M."/>
            <person name="Mapelli F."/>
            <person name="Fusi M."/>
            <person name="Daffonchio D."/>
            <person name="Borin S."/>
            <person name="Crotti E."/>
        </authorList>
    </citation>
    <scope>NUCLEOTIDE SEQUENCE</scope>
    <source>
        <strain evidence="1">21D</strain>
    </source>
</reference>
<proteinExistence type="predicted"/>
<reference evidence="2 4" key="3">
    <citation type="submission" date="2024-01" db="EMBL/GenBank/DDBJ databases">
        <title>Survival strategy associated with biotechnological potential of Virgibacillus dokdonensis T4.6 isolated from salt-fermented shrimp paste.</title>
        <authorList>
            <person name="Doan T.V."/>
            <person name="Quach N.T."/>
            <person name="Phi Q.-T."/>
        </authorList>
    </citation>
    <scope>NUCLEOTIDE SEQUENCE [LARGE SCALE GENOMIC DNA]</scope>
    <source>
        <strain evidence="2 4">T4.6</strain>
    </source>
</reference>
<evidence type="ECO:0000313" key="1">
    <source>
        <dbReference type="EMBL" id="AUJ24710.1"/>
    </source>
</evidence>
<evidence type="ECO:0000313" key="2">
    <source>
        <dbReference type="EMBL" id="MEF2292582.1"/>
    </source>
</evidence>